<accession>A0AAW2TSB6</accession>
<feature type="compositionally biased region" description="Polar residues" evidence="3">
    <location>
        <begin position="315"/>
        <end position="326"/>
    </location>
</feature>
<feature type="region of interest" description="Disordered" evidence="3">
    <location>
        <begin position="967"/>
        <end position="1006"/>
    </location>
</feature>
<feature type="compositionally biased region" description="Polar residues" evidence="3">
    <location>
        <begin position="595"/>
        <end position="607"/>
    </location>
</feature>
<dbReference type="AlphaFoldDB" id="A0AAW2TSB6"/>
<reference evidence="4" key="1">
    <citation type="submission" date="2020-06" db="EMBL/GenBank/DDBJ databases">
        <authorList>
            <person name="Li T."/>
            <person name="Hu X."/>
            <person name="Zhang T."/>
            <person name="Song X."/>
            <person name="Zhang H."/>
            <person name="Dai N."/>
            <person name="Sheng W."/>
            <person name="Hou X."/>
            <person name="Wei L."/>
        </authorList>
    </citation>
    <scope>NUCLEOTIDE SEQUENCE</scope>
    <source>
        <strain evidence="4">KEN1</strain>
        <tissue evidence="4">Leaf</tissue>
    </source>
</reference>
<protein>
    <recommendedName>
        <fullName evidence="2">Protein SCAR</fullName>
    </recommendedName>
    <alternativeName>
        <fullName evidence="2">Protein WAVE</fullName>
    </alternativeName>
</protein>
<dbReference type="GO" id="GO:0071933">
    <property type="term" value="F:Arp2/3 complex binding"/>
    <property type="evidence" value="ECO:0007669"/>
    <property type="project" value="TreeGrafter"/>
</dbReference>
<sequence length="1244" mass="137006">MPLVRVEVRNEYALGAPDLYRAVDKEDPKDILDGVAVAGLVGVLRQLGDLAEFAAEVFHGLQEEVMRTSSRSRKLMARVQRIEAAVSPLEKAVLAQRSHLHFAYTAGSNWRTRIRCEQNHFVCSDVPQFIMNSYEDSRGPPRLHLLDRFDPGGPGSCLKRYSDPTFFNRASMASGEVGNQKISKDKKGRKIKKRRSWPRSGEVSRDASLSYNSGRMQFTELNIGGRMSTWQTASMYDATLQSDFGEQSNLDLRNGSGYVEGDFRPSYSVQSEEQVSRESLSSPGKRHDNDFLDYNFLVEKSTEAYDDIQINLSQEQAGRSSSSVTWNEKRESVVPATKESDNDGMTEEDDQNRHLESFSPDLDPERLGNNAVDFGTVDKRDVQPCDQAVPALDSGDVHLDDIESETDHFMDALNTIESECETDVDCTINKEVEHYSKLEDKGVDDGLCELIRPNLECQSSTSESDVLANSSLINGGLISVSPKSPYATSCSIDGVASKDEFNSRSPLDKALQSSQRTEESLTPGSPHSVDSRESGKIEKDDFNFVYPLGKPLQSSQRTEESVTPGSLHSVDSHENGKIEKDEFIAAYPLGKLLQSSQRTEESVTPGSLHSVDSRENGKIENPLGKPLQSSQRTEDSLAPCSPHSVDSHENHNIYAANNVQSVSCTVSSNFRDDRPGVPITDSQKHAPEISNETSVAFWTNGSLLGLQPSKPPDCSVLNAIPQNPIYRKDGSSSSIQHLIHSDKDAGKPDQTESFKNIEEDPDMDGSTCHHEYEESVSTFRKPSWKISLADLDIKLGKLGNSLYQNNASSARSSITASGNLPPANPASQPALEHQGNDRSSSRMFELSNKLLSTGSNKKLLLGGDSNSFPGGYQNANAFEQKNCQSVGYRTFSARSKDLFGAESPRFSPASSPPLEHMKISFQPIDGFETSKLKLKFPNGNTNSESSSDIFPSFQLIPEVSIARHNVGSDSDTDTFYRSSPSLSDDCHSYQSESNSEQWEANEAPTSKDRDLYDALRRISLTESVSTVPDNGRTTHEGIHDNCGLQLPFVENGVQKSESCRSFDHQSLDTINHSLRKDLRNGTNAKDLVQPQLVPAPAPPPLPPVQWRGMIPDLDGVDDQCDTKPEGSYYAFDLMHSASTISQPKPAPFSEDQIDSTNMQKTKSSSRKSNGQREANQGKTIDEKEDFLHQIRTKSFNLRPIATAKPTVPSGASANVQVTAILEKANAIRQAVGSDAEDDENWSDT</sequence>
<feature type="compositionally biased region" description="Basic residues" evidence="3">
    <location>
        <begin position="184"/>
        <end position="197"/>
    </location>
</feature>
<keyword evidence="2" id="KW-0009">Actin-binding</keyword>
<dbReference type="InterPro" id="IPR028288">
    <property type="entry name" value="SCAR/WAVE_fam"/>
</dbReference>
<dbReference type="GO" id="GO:0034237">
    <property type="term" value="F:protein kinase A regulatory subunit binding"/>
    <property type="evidence" value="ECO:0007669"/>
    <property type="project" value="TreeGrafter"/>
</dbReference>
<feature type="region of interest" description="Disordered" evidence="3">
    <location>
        <begin position="499"/>
        <end position="575"/>
    </location>
</feature>
<evidence type="ECO:0000256" key="3">
    <source>
        <dbReference type="SAM" id="MobiDB-lite"/>
    </source>
</evidence>
<dbReference type="Gene3D" id="6.10.280.150">
    <property type="match status" value="2"/>
</dbReference>
<comment type="subcellular location">
    <subcellularLocation>
        <location evidence="2">Cytoplasm</location>
        <location evidence="2">Cytoskeleton</location>
    </subcellularLocation>
</comment>
<comment type="function">
    <text evidence="2">Involved in regulation of actin and microtubule organization. Part of a WAVE complex that activates the Arp2/3 complex.</text>
</comment>
<feature type="region of interest" description="Disordered" evidence="3">
    <location>
        <begin position="595"/>
        <end position="648"/>
    </location>
</feature>
<feature type="region of interest" description="Disordered" evidence="3">
    <location>
        <begin position="812"/>
        <end position="842"/>
    </location>
</feature>
<dbReference type="GO" id="GO:0005856">
    <property type="term" value="C:cytoskeleton"/>
    <property type="evidence" value="ECO:0007669"/>
    <property type="project" value="UniProtKB-SubCell"/>
</dbReference>
<dbReference type="GO" id="GO:2000601">
    <property type="term" value="P:positive regulation of Arp2/3 complex-mediated actin nucleation"/>
    <property type="evidence" value="ECO:0007669"/>
    <property type="project" value="TreeGrafter"/>
</dbReference>
<evidence type="ECO:0000256" key="1">
    <source>
        <dbReference type="ARBA" id="ARBA00006993"/>
    </source>
</evidence>
<comment type="caution">
    <text evidence="4">The sequence shown here is derived from an EMBL/GenBank/DDBJ whole genome shotgun (WGS) entry which is preliminary data.</text>
</comment>
<feature type="region of interest" description="Disordered" evidence="3">
    <location>
        <begin position="740"/>
        <end position="768"/>
    </location>
</feature>
<gene>
    <name evidence="4" type="ORF">Slati_4056600</name>
</gene>
<feature type="region of interest" description="Disordered" evidence="3">
    <location>
        <begin position="315"/>
        <end position="351"/>
    </location>
</feature>
<feature type="compositionally biased region" description="Polar residues" evidence="3">
    <location>
        <begin position="967"/>
        <end position="998"/>
    </location>
</feature>
<dbReference type="Gene3D" id="1.20.5.340">
    <property type="match status" value="1"/>
</dbReference>
<feature type="compositionally biased region" description="Polar residues" evidence="3">
    <location>
        <begin position="1154"/>
        <end position="1178"/>
    </location>
</feature>
<dbReference type="GO" id="GO:0003779">
    <property type="term" value="F:actin binding"/>
    <property type="evidence" value="ECO:0007669"/>
    <property type="project" value="UniProtKB-UniRule"/>
</dbReference>
<feature type="compositionally biased region" description="Low complexity" evidence="3">
    <location>
        <begin position="266"/>
        <end position="282"/>
    </location>
</feature>
<evidence type="ECO:0000313" key="4">
    <source>
        <dbReference type="EMBL" id="KAL0407427.1"/>
    </source>
</evidence>
<feature type="compositionally biased region" description="Polar residues" evidence="3">
    <location>
        <begin position="511"/>
        <end position="525"/>
    </location>
</feature>
<keyword evidence="2" id="KW-0963">Cytoplasm</keyword>
<feature type="region of interest" description="Disordered" evidence="3">
    <location>
        <begin position="177"/>
        <end position="208"/>
    </location>
</feature>
<evidence type="ECO:0000256" key="2">
    <source>
        <dbReference type="RuleBase" id="RU367034"/>
    </source>
</evidence>
<dbReference type="EMBL" id="JACGWN010000014">
    <property type="protein sequence ID" value="KAL0407427.1"/>
    <property type="molecule type" value="Genomic_DNA"/>
</dbReference>
<reference evidence="4" key="2">
    <citation type="journal article" date="2024" name="Plant">
        <title>Genomic evolution and insights into agronomic trait innovations of Sesamum species.</title>
        <authorList>
            <person name="Miao H."/>
            <person name="Wang L."/>
            <person name="Qu L."/>
            <person name="Liu H."/>
            <person name="Sun Y."/>
            <person name="Le M."/>
            <person name="Wang Q."/>
            <person name="Wei S."/>
            <person name="Zheng Y."/>
            <person name="Lin W."/>
            <person name="Duan Y."/>
            <person name="Cao H."/>
            <person name="Xiong S."/>
            <person name="Wang X."/>
            <person name="Wei L."/>
            <person name="Li C."/>
            <person name="Ma Q."/>
            <person name="Ju M."/>
            <person name="Zhao R."/>
            <person name="Li G."/>
            <person name="Mu C."/>
            <person name="Tian Q."/>
            <person name="Mei H."/>
            <person name="Zhang T."/>
            <person name="Gao T."/>
            <person name="Zhang H."/>
        </authorList>
    </citation>
    <scope>NUCLEOTIDE SEQUENCE</scope>
    <source>
        <strain evidence="4">KEN1</strain>
    </source>
</reference>
<comment type="similarity">
    <text evidence="1 2">Belongs to the SCAR/WAVE family.</text>
</comment>
<proteinExistence type="inferred from homology"/>
<feature type="region of interest" description="Disordered" evidence="3">
    <location>
        <begin position="1140"/>
        <end position="1185"/>
    </location>
</feature>
<dbReference type="GO" id="GO:0030036">
    <property type="term" value="P:actin cytoskeleton organization"/>
    <property type="evidence" value="ECO:0007669"/>
    <property type="project" value="UniProtKB-UniRule"/>
</dbReference>
<name>A0AAW2TSB6_9LAMI</name>
<dbReference type="PANTHER" id="PTHR12902">
    <property type="entry name" value="WASP-1"/>
    <property type="match status" value="1"/>
</dbReference>
<dbReference type="PANTHER" id="PTHR12902:SF33">
    <property type="entry name" value="PROTEIN SCAR3"/>
    <property type="match status" value="1"/>
</dbReference>
<organism evidence="4">
    <name type="scientific">Sesamum latifolium</name>
    <dbReference type="NCBI Taxonomy" id="2727402"/>
    <lineage>
        <taxon>Eukaryota</taxon>
        <taxon>Viridiplantae</taxon>
        <taxon>Streptophyta</taxon>
        <taxon>Embryophyta</taxon>
        <taxon>Tracheophyta</taxon>
        <taxon>Spermatophyta</taxon>
        <taxon>Magnoliopsida</taxon>
        <taxon>eudicotyledons</taxon>
        <taxon>Gunneridae</taxon>
        <taxon>Pentapetalae</taxon>
        <taxon>asterids</taxon>
        <taxon>lamiids</taxon>
        <taxon>Lamiales</taxon>
        <taxon>Pedaliaceae</taxon>
        <taxon>Sesamum</taxon>
    </lineage>
</organism>
<keyword evidence="2" id="KW-0206">Cytoskeleton</keyword>
<feature type="region of interest" description="Disordered" evidence="3">
    <location>
        <begin position="251"/>
        <end position="286"/>
    </location>
</feature>
<feature type="compositionally biased region" description="Basic and acidic residues" evidence="3">
    <location>
        <begin position="529"/>
        <end position="542"/>
    </location>
</feature>
<feature type="compositionally biased region" description="Polar residues" evidence="3">
    <location>
        <begin position="552"/>
        <end position="566"/>
    </location>
</feature>
<feature type="compositionally biased region" description="Basic and acidic residues" evidence="3">
    <location>
        <begin position="740"/>
        <end position="758"/>
    </location>
</feature>